<evidence type="ECO:0000313" key="2">
    <source>
        <dbReference type="Proteomes" id="UP000033647"/>
    </source>
</evidence>
<accession>A0A0F4GRK0</accession>
<gene>
    <name evidence="1" type="ORF">TI39_contig387g00005</name>
</gene>
<dbReference type="AlphaFoldDB" id="A0A0F4GRK0"/>
<dbReference type="Proteomes" id="UP000033647">
    <property type="component" value="Unassembled WGS sequence"/>
</dbReference>
<evidence type="ECO:0000313" key="1">
    <source>
        <dbReference type="EMBL" id="KJX98835.1"/>
    </source>
</evidence>
<sequence>MSAAQLLNPKAWAKEQAKAKKDAAKKGAKDGMLDLVTSQSVICQVVLHSGFTHKSSSYAVRSSLRVAQALHQSPHCCTVSSTFYTSTFHFHLHFFFLITTTSTTDLC</sequence>
<dbReference type="EMBL" id="LAFY01000379">
    <property type="protein sequence ID" value="KJX98835.1"/>
    <property type="molecule type" value="Genomic_DNA"/>
</dbReference>
<comment type="caution">
    <text evidence="1">The sequence shown here is derived from an EMBL/GenBank/DDBJ whole genome shotgun (WGS) entry which is preliminary data.</text>
</comment>
<reference evidence="1 2" key="1">
    <citation type="submission" date="2015-03" db="EMBL/GenBank/DDBJ databases">
        <title>RNA-seq based gene annotation and comparative genomics of four Zymoseptoria species reveal species-specific pathogenicity related genes and transposable element activity.</title>
        <authorList>
            <person name="Grandaubert J."/>
            <person name="Bhattacharyya A."/>
            <person name="Stukenbrock E.H."/>
        </authorList>
    </citation>
    <scope>NUCLEOTIDE SEQUENCE [LARGE SCALE GENOMIC DNA]</scope>
    <source>
        <strain evidence="1 2">Zb18110</strain>
    </source>
</reference>
<name>A0A0F4GRK0_9PEZI</name>
<protein>
    <submittedName>
        <fullName evidence="1">Uncharacterized protein</fullName>
    </submittedName>
</protein>
<keyword evidence="2" id="KW-1185">Reference proteome</keyword>
<proteinExistence type="predicted"/>
<organism evidence="1 2">
    <name type="scientific">Zymoseptoria brevis</name>
    <dbReference type="NCBI Taxonomy" id="1047168"/>
    <lineage>
        <taxon>Eukaryota</taxon>
        <taxon>Fungi</taxon>
        <taxon>Dikarya</taxon>
        <taxon>Ascomycota</taxon>
        <taxon>Pezizomycotina</taxon>
        <taxon>Dothideomycetes</taxon>
        <taxon>Dothideomycetidae</taxon>
        <taxon>Mycosphaerellales</taxon>
        <taxon>Mycosphaerellaceae</taxon>
        <taxon>Zymoseptoria</taxon>
    </lineage>
</organism>